<feature type="coiled-coil region" evidence="1">
    <location>
        <begin position="84"/>
        <end position="118"/>
    </location>
</feature>
<comment type="caution">
    <text evidence="2">The sequence shown here is derived from an EMBL/GenBank/DDBJ whole genome shotgun (WGS) entry which is preliminary data.</text>
</comment>
<gene>
    <name evidence="2" type="ORF">KOI35_16870</name>
</gene>
<reference evidence="2 3" key="1">
    <citation type="submission" date="2021-06" db="EMBL/GenBank/DDBJ databases">
        <title>Actinoplanes lichenicola sp. nov., and Actinoplanes ovalisporus sp. nov., isolated from lichen in Thailand.</title>
        <authorList>
            <person name="Saeng-In P."/>
            <person name="Kanchanasin P."/>
            <person name="Yuki M."/>
            <person name="Kudo T."/>
            <person name="Ohkuma M."/>
            <person name="Phongsopitanun W."/>
            <person name="Tanasupawat S."/>
        </authorList>
    </citation>
    <scope>NUCLEOTIDE SEQUENCE [LARGE SCALE GENOMIC DNA]</scope>
    <source>
        <strain evidence="2 3">NBRC 110975</strain>
    </source>
</reference>
<keyword evidence="1" id="KW-0175">Coiled coil</keyword>
<dbReference type="RefSeq" id="WP_215788406.1">
    <property type="nucleotide sequence ID" value="NZ_JAHKKG010000005.1"/>
</dbReference>
<evidence type="ECO:0000313" key="2">
    <source>
        <dbReference type="EMBL" id="MBU2665177.1"/>
    </source>
</evidence>
<accession>A0ABS5YNY5</accession>
<dbReference type="Proteomes" id="UP001519654">
    <property type="component" value="Unassembled WGS sequence"/>
</dbReference>
<evidence type="ECO:0000313" key="3">
    <source>
        <dbReference type="Proteomes" id="UP001519654"/>
    </source>
</evidence>
<organism evidence="2 3">
    <name type="scientific">Paractinoplanes bogorensis</name>
    <dbReference type="NCBI Taxonomy" id="1610840"/>
    <lineage>
        <taxon>Bacteria</taxon>
        <taxon>Bacillati</taxon>
        <taxon>Actinomycetota</taxon>
        <taxon>Actinomycetes</taxon>
        <taxon>Micromonosporales</taxon>
        <taxon>Micromonosporaceae</taxon>
        <taxon>Paractinoplanes</taxon>
    </lineage>
</organism>
<proteinExistence type="predicted"/>
<keyword evidence="3" id="KW-1185">Reference proteome</keyword>
<name>A0ABS5YNY5_9ACTN</name>
<sequence length="183" mass="20760">MPVGRPRVVVHERRAWFDVEKWCRTILDAWPQVDGMAGLDDVTATIGSARWDLARLLAEKSELVSVRNEATFAQYGFAWEDPLRRELAARRDQVAQRLAALEEEIDRRTSRLRTLAEQCAHLTRRPAPARQLSKREQRALRAIERADSVILDTAPWDVRTDPATDLSAQTSAVLTAYRELAGS</sequence>
<evidence type="ECO:0000256" key="1">
    <source>
        <dbReference type="SAM" id="Coils"/>
    </source>
</evidence>
<protein>
    <submittedName>
        <fullName evidence="2">Uncharacterized protein</fullName>
    </submittedName>
</protein>
<dbReference type="EMBL" id="JAHKKG010000005">
    <property type="protein sequence ID" value="MBU2665177.1"/>
    <property type="molecule type" value="Genomic_DNA"/>
</dbReference>